<gene>
    <name evidence="1" type="ORF">PMIN01_00412</name>
</gene>
<dbReference type="GO" id="GO:0016705">
    <property type="term" value="F:oxidoreductase activity, acting on paired donors, with incorporation or reduction of molecular oxygen"/>
    <property type="evidence" value="ECO:0007669"/>
    <property type="project" value="InterPro"/>
</dbReference>
<protein>
    <recommendedName>
        <fullName evidence="3">Cytochrome P450</fullName>
    </recommendedName>
</protein>
<dbReference type="SUPFAM" id="SSF48264">
    <property type="entry name" value="Cytochrome P450"/>
    <property type="match status" value="1"/>
</dbReference>
<keyword evidence="2" id="KW-1185">Reference proteome</keyword>
<name>A0A9P6KVE3_9PLEO</name>
<dbReference type="GO" id="GO:0020037">
    <property type="term" value="F:heme binding"/>
    <property type="evidence" value="ECO:0007669"/>
    <property type="project" value="InterPro"/>
</dbReference>
<proteinExistence type="predicted"/>
<evidence type="ECO:0008006" key="3">
    <source>
        <dbReference type="Google" id="ProtNLM"/>
    </source>
</evidence>
<reference evidence="1" key="1">
    <citation type="journal article" date="2020" name="Mol. Plant Microbe Interact.">
        <title>Genome Sequence of the Biocontrol Agent Coniothyrium minitans strain Conio (IMI 134523).</title>
        <authorList>
            <person name="Patel D."/>
            <person name="Shittu T.A."/>
            <person name="Baroncelli R."/>
            <person name="Muthumeenakshi S."/>
            <person name="Osborne T.H."/>
            <person name="Janganan T.K."/>
            <person name="Sreenivasaprasad S."/>
        </authorList>
    </citation>
    <scope>NUCLEOTIDE SEQUENCE</scope>
    <source>
        <strain evidence="1">Conio</strain>
    </source>
</reference>
<dbReference type="AlphaFoldDB" id="A0A9P6KVE3"/>
<dbReference type="GO" id="GO:0004497">
    <property type="term" value="F:monooxygenase activity"/>
    <property type="evidence" value="ECO:0007669"/>
    <property type="project" value="InterPro"/>
</dbReference>
<dbReference type="Gene3D" id="1.10.630.10">
    <property type="entry name" value="Cytochrome P450"/>
    <property type="match status" value="1"/>
</dbReference>
<comment type="caution">
    <text evidence="1">The sequence shown here is derived from an EMBL/GenBank/DDBJ whole genome shotgun (WGS) entry which is preliminary data.</text>
</comment>
<dbReference type="OrthoDB" id="1470350at2759"/>
<dbReference type="GO" id="GO:0005506">
    <property type="term" value="F:iron ion binding"/>
    <property type="evidence" value="ECO:0007669"/>
    <property type="project" value="InterPro"/>
</dbReference>
<evidence type="ECO:0000313" key="2">
    <source>
        <dbReference type="Proteomes" id="UP000756921"/>
    </source>
</evidence>
<dbReference type="EMBL" id="WJXW01000001">
    <property type="protein sequence ID" value="KAF9740873.1"/>
    <property type="molecule type" value="Genomic_DNA"/>
</dbReference>
<organism evidence="1 2">
    <name type="scientific">Paraphaeosphaeria minitans</name>
    <dbReference type="NCBI Taxonomy" id="565426"/>
    <lineage>
        <taxon>Eukaryota</taxon>
        <taxon>Fungi</taxon>
        <taxon>Dikarya</taxon>
        <taxon>Ascomycota</taxon>
        <taxon>Pezizomycotina</taxon>
        <taxon>Dothideomycetes</taxon>
        <taxon>Pleosporomycetidae</taxon>
        <taxon>Pleosporales</taxon>
        <taxon>Massarineae</taxon>
        <taxon>Didymosphaeriaceae</taxon>
        <taxon>Paraphaeosphaeria</taxon>
    </lineage>
</organism>
<dbReference type="InterPro" id="IPR036396">
    <property type="entry name" value="Cyt_P450_sf"/>
</dbReference>
<sequence>MRLFLKRVLSKGLLYFELSKDKLARRRQRRLDYIDILSGWLAAEEKGALDGEDLKLNVPLLMGAGRETTAMARSGATYFIGRTRGCSLALVEMRLIMARLLFEFDVEIMP</sequence>
<accession>A0A9P6KVE3</accession>
<evidence type="ECO:0000313" key="1">
    <source>
        <dbReference type="EMBL" id="KAF9740873.1"/>
    </source>
</evidence>
<dbReference type="Proteomes" id="UP000756921">
    <property type="component" value="Unassembled WGS sequence"/>
</dbReference>